<name>A0ABN0XFG8_9ALTE</name>
<proteinExistence type="predicted"/>
<dbReference type="InterPro" id="IPR001789">
    <property type="entry name" value="Sig_transdc_resp-reg_receiver"/>
</dbReference>
<dbReference type="SMART" id="SM00448">
    <property type="entry name" value="REC"/>
    <property type="match status" value="1"/>
</dbReference>
<dbReference type="InterPro" id="IPR050595">
    <property type="entry name" value="Bact_response_regulator"/>
</dbReference>
<feature type="domain" description="Response regulatory" evidence="3">
    <location>
        <begin position="4"/>
        <end position="119"/>
    </location>
</feature>
<dbReference type="EMBL" id="BAAAEI010000015">
    <property type="protein sequence ID" value="GAA0362850.1"/>
    <property type="molecule type" value="Genomic_DNA"/>
</dbReference>
<sequence>MPYKILVVDDSKVARLFVCNFLREQHTDLELFEAGSGDEALQLAVKHQFHGASLDFNMPNMNGLELATQLQQSQQKCFIGLLTANVQRSMQQQVQDAGLGYYKKPVNPDVVKQLLIDMERFHAAS</sequence>
<comment type="caution">
    <text evidence="4">The sequence shown here is derived from an EMBL/GenBank/DDBJ whole genome shotgun (WGS) entry which is preliminary data.</text>
</comment>
<dbReference type="PROSITE" id="PS50110">
    <property type="entry name" value="RESPONSE_REGULATORY"/>
    <property type="match status" value="1"/>
</dbReference>
<dbReference type="Gene3D" id="3.40.50.2300">
    <property type="match status" value="1"/>
</dbReference>
<gene>
    <name evidence="4" type="ORF">GCM10009092_29070</name>
</gene>
<reference evidence="4 5" key="1">
    <citation type="journal article" date="2019" name="Int. J. Syst. Evol. Microbiol.">
        <title>The Global Catalogue of Microorganisms (GCM) 10K type strain sequencing project: providing services to taxonomists for standard genome sequencing and annotation.</title>
        <authorList>
            <consortium name="The Broad Institute Genomics Platform"/>
            <consortium name="The Broad Institute Genome Sequencing Center for Infectious Disease"/>
            <person name="Wu L."/>
            <person name="Ma J."/>
        </authorList>
    </citation>
    <scope>NUCLEOTIDE SEQUENCE [LARGE SCALE GENOMIC DNA]</scope>
    <source>
        <strain evidence="4 5">JCM 13378</strain>
    </source>
</reference>
<dbReference type="Proteomes" id="UP001501757">
    <property type="component" value="Unassembled WGS sequence"/>
</dbReference>
<dbReference type="InterPro" id="IPR011006">
    <property type="entry name" value="CheY-like_superfamily"/>
</dbReference>
<dbReference type="PANTHER" id="PTHR44591">
    <property type="entry name" value="STRESS RESPONSE REGULATOR PROTEIN 1"/>
    <property type="match status" value="1"/>
</dbReference>
<keyword evidence="1 2" id="KW-0597">Phosphoprotein</keyword>
<evidence type="ECO:0000256" key="1">
    <source>
        <dbReference type="ARBA" id="ARBA00022553"/>
    </source>
</evidence>
<dbReference type="RefSeq" id="WP_102797178.1">
    <property type="nucleotide sequence ID" value="NZ_BAAAEI010000015.1"/>
</dbReference>
<evidence type="ECO:0000259" key="3">
    <source>
        <dbReference type="PROSITE" id="PS50110"/>
    </source>
</evidence>
<evidence type="ECO:0000313" key="5">
    <source>
        <dbReference type="Proteomes" id="UP001501757"/>
    </source>
</evidence>
<dbReference type="PANTHER" id="PTHR44591:SF24">
    <property type="entry name" value="PROTEIN-GLUTAMATE METHYLESTERASE_PROTEIN-GLUTAMINE GLUTAMINASE 1"/>
    <property type="match status" value="1"/>
</dbReference>
<evidence type="ECO:0000313" key="4">
    <source>
        <dbReference type="EMBL" id="GAA0362850.1"/>
    </source>
</evidence>
<accession>A0ABN0XFG8</accession>
<evidence type="ECO:0000256" key="2">
    <source>
        <dbReference type="PROSITE-ProRule" id="PRU00169"/>
    </source>
</evidence>
<dbReference type="SUPFAM" id="SSF52172">
    <property type="entry name" value="CheY-like"/>
    <property type="match status" value="1"/>
</dbReference>
<keyword evidence="5" id="KW-1185">Reference proteome</keyword>
<organism evidence="4 5">
    <name type="scientific">Bowmanella denitrificans</name>
    <dbReference type="NCBI Taxonomy" id="366582"/>
    <lineage>
        <taxon>Bacteria</taxon>
        <taxon>Pseudomonadati</taxon>
        <taxon>Pseudomonadota</taxon>
        <taxon>Gammaproteobacteria</taxon>
        <taxon>Alteromonadales</taxon>
        <taxon>Alteromonadaceae</taxon>
        <taxon>Bowmanella</taxon>
    </lineage>
</organism>
<feature type="modified residue" description="4-aspartylphosphate" evidence="2">
    <location>
        <position position="55"/>
    </location>
</feature>
<dbReference type="Pfam" id="PF00072">
    <property type="entry name" value="Response_reg"/>
    <property type="match status" value="1"/>
</dbReference>
<protein>
    <recommendedName>
        <fullName evidence="3">Response regulatory domain-containing protein</fullName>
    </recommendedName>
</protein>